<sequence length="85" mass="9716">MSFSPCRGGLGRFNHLLELKTLLLQRSYCASVLPYPFSHSSSKRQELLSHKCLWPSKLGRQGSVLFGTTFPQRCLPQQMGHLRRL</sequence>
<comment type="caution">
    <text evidence="1">The sequence shown here is derived from an EMBL/GenBank/DDBJ whole genome shotgun (WGS) entry which is preliminary data.</text>
</comment>
<dbReference type="Proteomes" id="UP000092600">
    <property type="component" value="Unassembled WGS sequence"/>
</dbReference>
<dbReference type="AlphaFoldDB" id="A0A199V6C9"/>
<evidence type="ECO:0000313" key="1">
    <source>
        <dbReference type="EMBL" id="OAY72637.1"/>
    </source>
</evidence>
<protein>
    <submittedName>
        <fullName evidence="1">Uncharacterized protein</fullName>
    </submittedName>
</protein>
<dbReference type="EMBL" id="LSRQ01003021">
    <property type="protein sequence ID" value="OAY72637.1"/>
    <property type="molecule type" value="Genomic_DNA"/>
</dbReference>
<name>A0A199V6C9_ANACO</name>
<accession>A0A199V6C9</accession>
<reference evidence="1 2" key="1">
    <citation type="journal article" date="2016" name="DNA Res.">
        <title>The draft genome of MD-2 pineapple using hybrid error correction of long reads.</title>
        <authorList>
            <person name="Redwan R.M."/>
            <person name="Saidin A."/>
            <person name="Kumar S.V."/>
        </authorList>
    </citation>
    <scope>NUCLEOTIDE SEQUENCE [LARGE SCALE GENOMIC DNA]</scope>
    <source>
        <strain evidence="2">cv. MD2</strain>
        <tissue evidence="1">Leaf</tissue>
    </source>
</reference>
<proteinExistence type="predicted"/>
<evidence type="ECO:0000313" key="2">
    <source>
        <dbReference type="Proteomes" id="UP000092600"/>
    </source>
</evidence>
<gene>
    <name evidence="1" type="ORF">ACMD2_16615</name>
</gene>
<organism evidence="1 2">
    <name type="scientific">Ananas comosus</name>
    <name type="common">Pineapple</name>
    <name type="synonym">Ananas ananas</name>
    <dbReference type="NCBI Taxonomy" id="4615"/>
    <lineage>
        <taxon>Eukaryota</taxon>
        <taxon>Viridiplantae</taxon>
        <taxon>Streptophyta</taxon>
        <taxon>Embryophyta</taxon>
        <taxon>Tracheophyta</taxon>
        <taxon>Spermatophyta</taxon>
        <taxon>Magnoliopsida</taxon>
        <taxon>Liliopsida</taxon>
        <taxon>Poales</taxon>
        <taxon>Bromeliaceae</taxon>
        <taxon>Bromelioideae</taxon>
        <taxon>Ananas</taxon>
    </lineage>
</organism>